<dbReference type="Proteomes" id="UP000276133">
    <property type="component" value="Unassembled WGS sequence"/>
</dbReference>
<dbReference type="PANTHER" id="PTHR45820">
    <property type="entry name" value="FI23527P1"/>
    <property type="match status" value="1"/>
</dbReference>
<keyword evidence="12" id="KW-1185">Reference proteome</keyword>
<comment type="similarity">
    <text evidence="2">Belongs to the cation diffusion facilitator (CDF) transporter (TC 2.A.4) family. SLC30A subfamily.</text>
</comment>
<dbReference type="GO" id="GO:0006882">
    <property type="term" value="P:intracellular zinc ion homeostasis"/>
    <property type="evidence" value="ECO:0007669"/>
    <property type="project" value="TreeGrafter"/>
</dbReference>
<sequence length="357" mass="39745">MTREKNDPELAQQANKSGCRLTKTVLLSIVIVLTSWFFFVEIVVGYLTKSNALVADSFHMLSDIISLIIGLAALRFSKRESSKKNTFGWARAEVLGSLINAVFLLALCFTIVVDSISRFVKPEPLEKIDLMLAVGAGGLALNIMSLILFGVQSCQETGEKKSMNMNLQGVFLNALGDSLGSVAVIVSGLVIKFMPPRNNTHVRWKLYIDPVLSLIIAGIIMATTIPLLKKSSLILLQGVPLSCNVDELRKKIFSVEGVVDVHHFHVWSLNSEKMIASAHVRLCGEKDEKRDWETVEKVKRLLHRNNIHLTTIQLEHDDASLDSCDEECPDSLKRDKPSASKFEVKKELEESKNFIKV</sequence>
<evidence type="ECO:0000313" key="11">
    <source>
        <dbReference type="EMBL" id="RNA17769.1"/>
    </source>
</evidence>
<evidence type="ECO:0000256" key="6">
    <source>
        <dbReference type="ARBA" id="ARBA00022989"/>
    </source>
</evidence>
<feature type="domain" description="Cation efflux protein cytoplasmic" evidence="10">
    <location>
        <begin position="244"/>
        <end position="316"/>
    </location>
</feature>
<feature type="transmembrane region" description="Helical" evidence="8">
    <location>
        <begin position="94"/>
        <end position="116"/>
    </location>
</feature>
<evidence type="ECO:0000256" key="2">
    <source>
        <dbReference type="ARBA" id="ARBA00008873"/>
    </source>
</evidence>
<evidence type="ECO:0000256" key="7">
    <source>
        <dbReference type="ARBA" id="ARBA00023136"/>
    </source>
</evidence>
<feature type="transmembrane region" description="Helical" evidence="8">
    <location>
        <begin position="128"/>
        <end position="149"/>
    </location>
</feature>
<keyword evidence="7 8" id="KW-0472">Membrane</keyword>
<evidence type="ECO:0000256" key="8">
    <source>
        <dbReference type="SAM" id="Phobius"/>
    </source>
</evidence>
<dbReference type="InterPro" id="IPR036837">
    <property type="entry name" value="Cation_efflux_CTD_sf"/>
</dbReference>
<dbReference type="OrthoDB" id="29444at2759"/>
<comment type="caution">
    <text evidence="11">The sequence shown here is derived from an EMBL/GenBank/DDBJ whole genome shotgun (WGS) entry which is preliminary data.</text>
</comment>
<dbReference type="EMBL" id="REGN01004374">
    <property type="protein sequence ID" value="RNA17769.1"/>
    <property type="molecule type" value="Genomic_DNA"/>
</dbReference>
<dbReference type="AlphaFoldDB" id="A0A3M7R2S4"/>
<dbReference type="Pfam" id="PF16916">
    <property type="entry name" value="ZT_dimer"/>
    <property type="match status" value="1"/>
</dbReference>
<evidence type="ECO:0000259" key="9">
    <source>
        <dbReference type="Pfam" id="PF01545"/>
    </source>
</evidence>
<feature type="transmembrane region" description="Helical" evidence="8">
    <location>
        <begin position="170"/>
        <end position="191"/>
    </location>
</feature>
<dbReference type="InterPro" id="IPR027469">
    <property type="entry name" value="Cation_efflux_TMD_sf"/>
</dbReference>
<dbReference type="NCBIfam" id="TIGR01297">
    <property type="entry name" value="CDF"/>
    <property type="match status" value="1"/>
</dbReference>
<dbReference type="InterPro" id="IPR027470">
    <property type="entry name" value="Cation_efflux_CTD"/>
</dbReference>
<keyword evidence="6 8" id="KW-1133">Transmembrane helix</keyword>
<comment type="subcellular location">
    <subcellularLocation>
        <location evidence="1">Membrane</location>
        <topology evidence="1">Multi-pass membrane protein</topology>
    </subcellularLocation>
</comment>
<feature type="domain" description="Cation efflux protein transmembrane" evidence="9">
    <location>
        <begin position="29"/>
        <end position="236"/>
    </location>
</feature>
<dbReference type="SUPFAM" id="SSF160240">
    <property type="entry name" value="Cation efflux protein cytoplasmic domain-like"/>
    <property type="match status" value="1"/>
</dbReference>
<dbReference type="GO" id="GO:0016020">
    <property type="term" value="C:membrane"/>
    <property type="evidence" value="ECO:0007669"/>
    <property type="project" value="UniProtKB-SubCell"/>
</dbReference>
<proteinExistence type="inferred from homology"/>
<keyword evidence="3" id="KW-0813">Transport</keyword>
<dbReference type="PANTHER" id="PTHR45820:SF4">
    <property type="entry name" value="ZINC TRANSPORTER 63C, ISOFORM F"/>
    <property type="match status" value="1"/>
</dbReference>
<accession>A0A3M7R2S4</accession>
<gene>
    <name evidence="11" type="ORF">BpHYR1_049430</name>
</gene>
<keyword evidence="5" id="KW-0862">Zinc</keyword>
<feature type="transmembrane region" description="Helical" evidence="8">
    <location>
        <begin position="211"/>
        <end position="228"/>
    </location>
</feature>
<evidence type="ECO:0000256" key="3">
    <source>
        <dbReference type="ARBA" id="ARBA00022448"/>
    </source>
</evidence>
<dbReference type="GO" id="GO:0005385">
    <property type="term" value="F:zinc ion transmembrane transporter activity"/>
    <property type="evidence" value="ECO:0007669"/>
    <property type="project" value="TreeGrafter"/>
</dbReference>
<evidence type="ECO:0000259" key="10">
    <source>
        <dbReference type="Pfam" id="PF16916"/>
    </source>
</evidence>
<evidence type="ECO:0000313" key="12">
    <source>
        <dbReference type="Proteomes" id="UP000276133"/>
    </source>
</evidence>
<dbReference type="InterPro" id="IPR058533">
    <property type="entry name" value="Cation_efflux_TM"/>
</dbReference>
<keyword evidence="4 8" id="KW-0812">Transmembrane</keyword>
<dbReference type="Gene3D" id="1.20.1510.10">
    <property type="entry name" value="Cation efflux protein transmembrane domain"/>
    <property type="match status" value="1"/>
</dbReference>
<feature type="transmembrane region" description="Helical" evidence="8">
    <location>
        <begin position="25"/>
        <end position="47"/>
    </location>
</feature>
<organism evidence="11 12">
    <name type="scientific">Brachionus plicatilis</name>
    <name type="common">Marine rotifer</name>
    <name type="synonym">Brachionus muelleri</name>
    <dbReference type="NCBI Taxonomy" id="10195"/>
    <lineage>
        <taxon>Eukaryota</taxon>
        <taxon>Metazoa</taxon>
        <taxon>Spiralia</taxon>
        <taxon>Gnathifera</taxon>
        <taxon>Rotifera</taxon>
        <taxon>Eurotatoria</taxon>
        <taxon>Monogononta</taxon>
        <taxon>Pseudotrocha</taxon>
        <taxon>Ploima</taxon>
        <taxon>Brachionidae</taxon>
        <taxon>Brachionus</taxon>
    </lineage>
</organism>
<dbReference type="Pfam" id="PF01545">
    <property type="entry name" value="Cation_efflux"/>
    <property type="match status" value="1"/>
</dbReference>
<dbReference type="SUPFAM" id="SSF161111">
    <property type="entry name" value="Cation efflux protein transmembrane domain-like"/>
    <property type="match status" value="1"/>
</dbReference>
<evidence type="ECO:0000256" key="4">
    <source>
        <dbReference type="ARBA" id="ARBA00022692"/>
    </source>
</evidence>
<evidence type="ECO:0000256" key="5">
    <source>
        <dbReference type="ARBA" id="ARBA00022833"/>
    </source>
</evidence>
<reference evidence="11 12" key="1">
    <citation type="journal article" date="2018" name="Sci. Rep.">
        <title>Genomic signatures of local adaptation to the degree of environmental predictability in rotifers.</title>
        <authorList>
            <person name="Franch-Gras L."/>
            <person name="Hahn C."/>
            <person name="Garcia-Roger E.M."/>
            <person name="Carmona M.J."/>
            <person name="Serra M."/>
            <person name="Gomez A."/>
        </authorList>
    </citation>
    <scope>NUCLEOTIDE SEQUENCE [LARGE SCALE GENOMIC DNA]</scope>
    <source>
        <strain evidence="11">HYR1</strain>
    </source>
</reference>
<dbReference type="InterPro" id="IPR002524">
    <property type="entry name" value="Cation_efflux"/>
</dbReference>
<feature type="transmembrane region" description="Helical" evidence="8">
    <location>
        <begin position="53"/>
        <end position="74"/>
    </location>
</feature>
<protein>
    <submittedName>
        <fullName evidence="11">Zinc transporter 10</fullName>
    </submittedName>
</protein>
<name>A0A3M7R2S4_BRAPC</name>
<evidence type="ECO:0000256" key="1">
    <source>
        <dbReference type="ARBA" id="ARBA00004141"/>
    </source>
</evidence>